<feature type="non-terminal residue" evidence="2">
    <location>
        <position position="1"/>
    </location>
</feature>
<feature type="compositionally biased region" description="Basic and acidic residues" evidence="1">
    <location>
        <begin position="36"/>
        <end position="58"/>
    </location>
</feature>
<dbReference type="Proteomes" id="UP000265520">
    <property type="component" value="Unassembled WGS sequence"/>
</dbReference>
<organism evidence="2 3">
    <name type="scientific">Trifolium medium</name>
    <dbReference type="NCBI Taxonomy" id="97028"/>
    <lineage>
        <taxon>Eukaryota</taxon>
        <taxon>Viridiplantae</taxon>
        <taxon>Streptophyta</taxon>
        <taxon>Embryophyta</taxon>
        <taxon>Tracheophyta</taxon>
        <taxon>Spermatophyta</taxon>
        <taxon>Magnoliopsida</taxon>
        <taxon>eudicotyledons</taxon>
        <taxon>Gunneridae</taxon>
        <taxon>Pentapetalae</taxon>
        <taxon>rosids</taxon>
        <taxon>fabids</taxon>
        <taxon>Fabales</taxon>
        <taxon>Fabaceae</taxon>
        <taxon>Papilionoideae</taxon>
        <taxon>50 kb inversion clade</taxon>
        <taxon>NPAAA clade</taxon>
        <taxon>Hologalegina</taxon>
        <taxon>IRL clade</taxon>
        <taxon>Trifolieae</taxon>
        <taxon>Trifolium</taxon>
    </lineage>
</organism>
<dbReference type="PANTHER" id="PTHR33240:SF15">
    <property type="entry name" value="GAG-PRO-LIKE PROTEIN"/>
    <property type="match status" value="1"/>
</dbReference>
<evidence type="ECO:0000313" key="3">
    <source>
        <dbReference type="Proteomes" id="UP000265520"/>
    </source>
</evidence>
<feature type="compositionally biased region" description="Basic and acidic residues" evidence="1">
    <location>
        <begin position="65"/>
        <end position="83"/>
    </location>
</feature>
<feature type="compositionally biased region" description="Polar residues" evidence="1">
    <location>
        <begin position="340"/>
        <end position="349"/>
    </location>
</feature>
<evidence type="ECO:0000256" key="1">
    <source>
        <dbReference type="SAM" id="MobiDB-lite"/>
    </source>
</evidence>
<dbReference type="PANTHER" id="PTHR33240">
    <property type="entry name" value="OS08G0508500 PROTEIN"/>
    <property type="match status" value="1"/>
</dbReference>
<dbReference type="AlphaFoldDB" id="A0A392MWZ9"/>
<dbReference type="InterPro" id="IPR021109">
    <property type="entry name" value="Peptidase_aspartic_dom_sf"/>
</dbReference>
<dbReference type="CDD" id="cd00303">
    <property type="entry name" value="retropepsin_like"/>
    <property type="match status" value="1"/>
</dbReference>
<comment type="caution">
    <text evidence="2">The sequence shown here is derived from an EMBL/GenBank/DDBJ whole genome shotgun (WGS) entry which is preliminary data.</text>
</comment>
<protein>
    <submittedName>
        <fullName evidence="2">Gag-pol polyprotein</fullName>
    </submittedName>
</protein>
<feature type="region of interest" description="Disordered" evidence="1">
    <location>
        <begin position="36"/>
        <end position="145"/>
    </location>
</feature>
<reference evidence="2 3" key="1">
    <citation type="journal article" date="2018" name="Front. Plant Sci.">
        <title>Red Clover (Trifolium pratense) and Zigzag Clover (T. medium) - A Picture of Genomic Similarities and Differences.</title>
        <authorList>
            <person name="Dluhosova J."/>
            <person name="Istvanek J."/>
            <person name="Nedelnik J."/>
            <person name="Repkova J."/>
        </authorList>
    </citation>
    <scope>NUCLEOTIDE SEQUENCE [LARGE SCALE GENOMIC DNA]</scope>
    <source>
        <strain evidence="3">cv. 10/8</strain>
        <tissue evidence="2">Leaf</tissue>
    </source>
</reference>
<gene>
    <name evidence="2" type="ORF">A2U01_0012154</name>
</gene>
<accession>A0A392MWZ9</accession>
<dbReference type="EMBL" id="LXQA010019976">
    <property type="protein sequence ID" value="MCH91228.1"/>
    <property type="molecule type" value="Genomic_DNA"/>
</dbReference>
<proteinExistence type="predicted"/>
<evidence type="ECO:0000313" key="2">
    <source>
        <dbReference type="EMBL" id="MCH91228.1"/>
    </source>
</evidence>
<feature type="region of interest" description="Disordered" evidence="1">
    <location>
        <begin position="333"/>
        <end position="363"/>
    </location>
</feature>
<keyword evidence="3" id="KW-1185">Reference proteome</keyword>
<sequence length="363" mass="40473">YHKSACHDTEDCIQLKDAIEDLIKLGKLNRYTKYDNHKGYEKRKYDPPRRNPRRSESPKRKRSPKRESPPKKRVEVIEDKGADSNEDGIDPGKRLFVAALTEGLTKPPNGTTTGEPKRKKTENKSITTASIMEGPSNPKGRSEGTMKRRIAKMCSVTTDATNLKEEGRPTLGFNDDEYPGGTPNEIFPLIVIATMAHPDVSRILIDQGSSCDVMYEELFEKLVLKRKDLSSYEGTDLQGFNGSTIRPWGLINLPVAFESKESKHSRKVVEVQLLVIPCESPYNCILGCPTLATLGAVPSTVHLKMKYHDERGGVVTIEEDMAGAKKCHQSMHKIAKKTAKGQQSNTTPMETLPAEGKQKSKHQ</sequence>
<dbReference type="Gene3D" id="2.40.70.10">
    <property type="entry name" value="Acid Proteases"/>
    <property type="match status" value="1"/>
</dbReference>
<name>A0A392MWZ9_9FABA</name>